<feature type="non-terminal residue" evidence="2">
    <location>
        <position position="332"/>
    </location>
</feature>
<proteinExistence type="predicted"/>
<evidence type="ECO:0000256" key="1">
    <source>
        <dbReference type="SAM" id="MobiDB-lite"/>
    </source>
</evidence>
<organism evidence="2 3">
    <name type="scientific">Temnothorax longispinosus</name>
    <dbReference type="NCBI Taxonomy" id="300112"/>
    <lineage>
        <taxon>Eukaryota</taxon>
        <taxon>Metazoa</taxon>
        <taxon>Ecdysozoa</taxon>
        <taxon>Arthropoda</taxon>
        <taxon>Hexapoda</taxon>
        <taxon>Insecta</taxon>
        <taxon>Pterygota</taxon>
        <taxon>Neoptera</taxon>
        <taxon>Endopterygota</taxon>
        <taxon>Hymenoptera</taxon>
        <taxon>Apocrita</taxon>
        <taxon>Aculeata</taxon>
        <taxon>Formicoidea</taxon>
        <taxon>Formicidae</taxon>
        <taxon>Myrmicinae</taxon>
        <taxon>Temnothorax</taxon>
    </lineage>
</organism>
<sequence>MKLYQQCPSLKRRKHHPSTWSPCARKKRWIRTRQASKLKREQSNVTGAEHDDVSTITTLGNFGCFTARDRMLASENERSAISRKHTSGVASSLSSPKDNGTRFTKSKGSPICVDVTPLQVEFLEKDLHKILRRLDIMEDWRNKIEVADVARQIGDPVQASLVLVLLKESYVMMVKRLHKENMDQNLVKGGFLGNVHVLAETAVPATIIRPIKIVVRLRVRCRNKLLVNFHRYQYRATGIIHYRGISHDSSTREAKPSGRYELDRFAATLERQRKWLVSNRRLIDRASTARYGRDGNNRKYRGRQALQREQQSFVPFSQNQRQNVQGSHPRDT</sequence>
<feature type="region of interest" description="Disordered" evidence="1">
    <location>
        <begin position="1"/>
        <end position="22"/>
    </location>
</feature>
<comment type="caution">
    <text evidence="2">The sequence shown here is derived from an EMBL/GenBank/DDBJ whole genome shotgun (WGS) entry which is preliminary data.</text>
</comment>
<keyword evidence="3" id="KW-1185">Reference proteome</keyword>
<accession>A0A4S2KQL0</accession>
<dbReference type="EMBL" id="QBLH01001416">
    <property type="protein sequence ID" value="TGZ51930.1"/>
    <property type="molecule type" value="Genomic_DNA"/>
</dbReference>
<name>A0A4S2KQL0_9HYME</name>
<dbReference type="AlphaFoldDB" id="A0A4S2KQL0"/>
<evidence type="ECO:0000313" key="2">
    <source>
        <dbReference type="EMBL" id="TGZ51930.1"/>
    </source>
</evidence>
<dbReference type="Proteomes" id="UP000310200">
    <property type="component" value="Unassembled WGS sequence"/>
</dbReference>
<protein>
    <submittedName>
        <fullName evidence="2">Uncharacterized protein</fullName>
    </submittedName>
</protein>
<gene>
    <name evidence="2" type="ORF">DBV15_12198</name>
</gene>
<feature type="compositionally biased region" description="Polar residues" evidence="1">
    <location>
        <begin position="88"/>
        <end position="104"/>
    </location>
</feature>
<feature type="compositionally biased region" description="Polar residues" evidence="1">
    <location>
        <begin position="307"/>
        <end position="326"/>
    </location>
</feature>
<feature type="region of interest" description="Disordered" evidence="1">
    <location>
        <begin position="76"/>
        <end position="104"/>
    </location>
</feature>
<feature type="region of interest" description="Disordered" evidence="1">
    <location>
        <begin position="288"/>
        <end position="332"/>
    </location>
</feature>
<evidence type="ECO:0000313" key="3">
    <source>
        <dbReference type="Proteomes" id="UP000310200"/>
    </source>
</evidence>
<reference evidence="2 3" key="1">
    <citation type="journal article" date="2019" name="Philos. Trans. R. Soc. Lond., B, Biol. Sci.">
        <title>Ant behaviour and brain gene expression of defending hosts depend on the ecological success of the intruding social parasite.</title>
        <authorList>
            <person name="Kaur R."/>
            <person name="Stoldt M."/>
            <person name="Jongepier E."/>
            <person name="Feldmeyer B."/>
            <person name="Menzel F."/>
            <person name="Bornberg-Bauer E."/>
            <person name="Foitzik S."/>
        </authorList>
    </citation>
    <scope>NUCLEOTIDE SEQUENCE [LARGE SCALE GENOMIC DNA]</scope>
    <source>
        <tissue evidence="2">Whole body</tissue>
    </source>
</reference>